<name>U5PZH2_9CAUD</name>
<dbReference type="Proteomes" id="UP000017654">
    <property type="component" value="Segment"/>
</dbReference>
<protein>
    <submittedName>
        <fullName evidence="1">Tail tubular protein B</fullName>
    </submittedName>
</protein>
<dbReference type="KEGG" id="vg:18503473"/>
<dbReference type="Pfam" id="PF25675">
    <property type="entry name" value="Phage_nozzle"/>
    <property type="match status" value="1"/>
</dbReference>
<reference evidence="1 2" key="1">
    <citation type="journal article" date="2013" name="Genome Announc.">
        <title>Complete Genome of Acinetobacter baumannii Podophage Petty.</title>
        <authorList>
            <person name="Mumm I.P."/>
            <person name="Wood T.L."/>
            <person name="Chamakura K.R."/>
            <person name="Kuty Everett G.F."/>
        </authorList>
    </citation>
    <scope>NUCLEOTIDE SEQUENCE [LARGE SCALE GENOMIC DNA]</scope>
</reference>
<dbReference type="OrthoDB" id="780at10239"/>
<dbReference type="GeneID" id="18503473"/>
<dbReference type="InterPro" id="IPR058003">
    <property type="entry name" value="Phage_gp12"/>
</dbReference>
<dbReference type="RefSeq" id="YP_009006532.1">
    <property type="nucleotide sequence ID" value="NC_023570.1"/>
</dbReference>
<organism evidence="1 2">
    <name type="scientific">Acinetobacter phage Petty</name>
    <dbReference type="NCBI Taxonomy" id="1406779"/>
    <lineage>
        <taxon>Viruses</taxon>
        <taxon>Duplodnaviria</taxon>
        <taxon>Heunggongvirae</taxon>
        <taxon>Uroviricota</taxon>
        <taxon>Caudoviricetes</taxon>
        <taxon>Autographivirales</taxon>
        <taxon>Autoscriptoviridae</taxon>
        <taxon>Beijerinckvirinae</taxon>
        <taxon>Pettyvirus</taxon>
        <taxon>Pettyvirus petty</taxon>
    </lineage>
</organism>
<evidence type="ECO:0000313" key="2">
    <source>
        <dbReference type="Proteomes" id="UP000017654"/>
    </source>
</evidence>
<sequence length="761" mass="84908">MALFEGVYKSLIQGVSQQTPQEREDGQLGEQINMLSDPVTGLRRRGGIKYHASLGVSPNCYFKIIIINGDAYIVAVNTTLGKVSVMNFNTKRVSTINNDYFIAPSKRSIRTTVSQDKLFIVNTDKVPTKDVTGVSTRLTPYGKGYFSIRGSAFSKKFFVTLDHPKIGRKTYDVTTSDTEAANASPEWVATELKKKIVADIGTNADVHVNGNTVEIIIHDHMNTLLTVTSPSTAGGYMLVSETARVPTRTELLGRLYVLDDFTMAVGNTGNSAYYRYSLETGRWSETSKYEPPYKIKDEPQVLLIEDGTIKLEPMGIKQRSAGDDDNNPEPQFLGFGITGIGSYQSRIVLLSGAYIYLSKTDTYNEFMRTSVTEVLDNDAIEISSASLTSAQFEYCIPYNKDLVLVSQNQQAVMPANSTVLTPRSAVIYPSTTLDLSLAVEPRPVGRTMYYAYQRGVEYYQVGEFIPNTYADAQYYSQNLTDHIPLYANGICTSMSSSSTNNMVVFGSDSEEVLVNQYMWVGEERSQMAFYKWNYPYRVMHTDFINEYLIAIMDDGVGGVYVGTQNVQLNQLDDKPIPYLDMYTYITIQNGVGDLPRMYIGSNFKAVIYDDRNRRHKEVAYTVDENTSQIKCPYNGVIAIGLPFESSFTLTPPFIRDDNGRVIAGTRTTIQQLRMTFKSTGTFKVTVKDTMGTAYDGEGITAYTWSEADLGYSWVNSIGAVVIPCRTRLSSTDCTVKTDGTTDMNLVSTEYVLRLASKRKRL</sequence>
<dbReference type="EMBL" id="KF669656">
    <property type="protein sequence ID" value="AGY48007.1"/>
    <property type="molecule type" value="Genomic_DNA"/>
</dbReference>
<keyword evidence="2" id="KW-1185">Reference proteome</keyword>
<evidence type="ECO:0000313" key="1">
    <source>
        <dbReference type="EMBL" id="AGY48007.1"/>
    </source>
</evidence>
<proteinExistence type="predicted"/>
<accession>U5PZH2</accession>
<gene>
    <name evidence="1" type="ORF">Petty_35</name>
</gene>